<dbReference type="EMBL" id="CP011074">
    <property type="protein sequence ID" value="AKF93451.1"/>
    <property type="molecule type" value="Genomic_DNA"/>
</dbReference>
<gene>
    <name evidence="1" type="ORF">EX87_07265</name>
</gene>
<name>A0A0F6XZA8_BRELA</name>
<dbReference type="AlphaFoldDB" id="A0A0F6XZA8"/>
<accession>A0A0F6XZA8</accession>
<sequence>MKDKLKYHLEKANLYGMLAKFYEHMNPDKHIYYYKKHFYHEQKVVEYHKCMESSYSNYMYESC</sequence>
<protein>
    <submittedName>
        <fullName evidence="1">Uncharacterized protein</fullName>
    </submittedName>
</protein>
<evidence type="ECO:0000313" key="1">
    <source>
        <dbReference type="EMBL" id="AKF93451.1"/>
    </source>
</evidence>
<proteinExistence type="predicted"/>
<reference evidence="1" key="1">
    <citation type="submission" date="2015-03" db="EMBL/GenBank/DDBJ databases">
        <title>MIGS Cultured Bacterial/Archaeal sample from Brevibacillus laterosporus.</title>
        <authorList>
            <person name="Zeng D."/>
            <person name="Zhu L."/>
            <person name="Dong G."/>
            <person name="Ye W."/>
            <person name="Ren D."/>
            <person name="Wu L."/>
            <person name="Xu J."/>
            <person name="Li G."/>
            <person name="Guo L."/>
        </authorList>
    </citation>
    <scope>NUCLEOTIDE SEQUENCE</scope>
    <source>
        <strain evidence="1">B9</strain>
    </source>
</reference>
<organism evidence="1">
    <name type="scientific">Brevibacillus laterosporus</name>
    <name type="common">Bacillus laterosporus</name>
    <dbReference type="NCBI Taxonomy" id="1465"/>
    <lineage>
        <taxon>Bacteria</taxon>
        <taxon>Bacillati</taxon>
        <taxon>Bacillota</taxon>
        <taxon>Bacilli</taxon>
        <taxon>Bacillales</taxon>
        <taxon>Paenibacillaceae</taxon>
        <taxon>Brevibacillus</taxon>
    </lineage>
</organism>